<evidence type="ECO:0000313" key="3">
    <source>
        <dbReference type="EMBL" id="OAE30438.1"/>
    </source>
</evidence>
<evidence type="ECO:0000313" key="4">
    <source>
        <dbReference type="Proteomes" id="UP000077202"/>
    </source>
</evidence>
<dbReference type="EMBL" id="LVLJ01001331">
    <property type="protein sequence ID" value="OAE30438.1"/>
    <property type="molecule type" value="Genomic_DNA"/>
</dbReference>
<dbReference type="Pfam" id="PF20435">
    <property type="entry name" value="ASY3-like"/>
    <property type="match status" value="1"/>
</dbReference>
<dbReference type="GO" id="GO:0051321">
    <property type="term" value="P:meiotic cell cycle"/>
    <property type="evidence" value="ECO:0007669"/>
    <property type="project" value="InterPro"/>
</dbReference>
<sequence>MGILIPLPKEHHSTFQPRKELEPTLPASRAGVLLKNYVPACANSKLADEIRYEVNGATDTRDDGLAKNKGSFSEEPMIVKATPQGNCPSHPSILSKKNPPAIHSRIQDTELGSKVAAGNDETEEDDVHVQTRVSSARNARCVNDTVTPRCGQISGFECRSEDGHYQARCDLKHDLTKFQTNSTANSIRSGFKTVEKDHMQVSWNANKECTVEALETGPQRMVIGDKLKNQSAAVEIGGKVTLSKGFIVANGAQSKGYKSKPSPTQSQEVKEIGGFPLQVNQSAIPPSIISDLCLSEKEQSVEGVKETRECSNGKITETAEELVFQNGPSDRKVRESNLKRSRDDVPTCPEGRLNPFARRTCSKATFQCSISKSESGHSLDSGEEWAPDEGISHTIETANDKRRVGVAKGRRQLKGKDRLPCTAGKKCSSEKSSKSKRRVHTTLKSNGVQKRQTTHTDVYSFTSEEGKQTQLKTSFFPRLEKIQLGQRSSRNDRANPSSFTRIQGASRLVSRALAGITQNQKEWVQKDDKREGQIGDEDKQFFSKPLPPRQENEGCPMTDTVQKSSRIDRWKTSMYTKPSLPVSSSNPVEANSVSSATSAREMGRTTGSDTNLPDTLSALSDDKGLQVITALIKEFKGRVKSEAKRKMTDIVSDTSQRIQHNVETAQRQIQKDVAEFVEISKDKFGQLSSKLEGQTKRMRLVYEQFQKDFSEHIQQYEKIVEAIDETDHELLEIARKQGQGHNTLFEHLQESALRHLAEADEKILSINKASNSMFGLKPAVERLMRIEQ</sequence>
<dbReference type="InterPro" id="IPR037731">
    <property type="entry name" value="ASY3-like"/>
</dbReference>
<feature type="region of interest" description="Disordered" evidence="1">
    <location>
        <begin position="327"/>
        <end position="351"/>
    </location>
</feature>
<dbReference type="PANTHER" id="PTHR36027:SF1">
    <property type="entry name" value="MEIOSIS-SPECIFIC PROTEIN ASY3"/>
    <property type="match status" value="1"/>
</dbReference>
<dbReference type="AlphaFoldDB" id="A0A176WB63"/>
<feature type="compositionally biased region" description="Polar residues" evidence="1">
    <location>
        <begin position="578"/>
        <end position="598"/>
    </location>
</feature>
<feature type="compositionally biased region" description="Polar residues" evidence="1">
    <location>
        <begin position="494"/>
        <end position="503"/>
    </location>
</feature>
<name>A0A176WB63_MARPO</name>
<evidence type="ECO:0000259" key="2">
    <source>
        <dbReference type="Pfam" id="PF20435"/>
    </source>
</evidence>
<feature type="compositionally biased region" description="Polar residues" evidence="1">
    <location>
        <begin position="605"/>
        <end position="618"/>
    </location>
</feature>
<comment type="caution">
    <text evidence="3">The sequence shown here is derived from an EMBL/GenBank/DDBJ whole genome shotgun (WGS) entry which is preliminary data.</text>
</comment>
<accession>A0A176WB63</accession>
<feature type="compositionally biased region" description="Basic and acidic residues" evidence="1">
    <location>
        <begin position="329"/>
        <end position="345"/>
    </location>
</feature>
<keyword evidence="4" id="KW-1185">Reference proteome</keyword>
<feature type="region of interest" description="Disordered" evidence="1">
    <location>
        <begin position="398"/>
        <end position="452"/>
    </location>
</feature>
<dbReference type="Proteomes" id="UP000077202">
    <property type="component" value="Unassembled WGS sequence"/>
</dbReference>
<feature type="domain" description="Meiosis-specific protein ASY3-like coiled-coil" evidence="2">
    <location>
        <begin position="629"/>
        <end position="782"/>
    </location>
</feature>
<feature type="compositionally biased region" description="Basic residues" evidence="1">
    <location>
        <begin position="404"/>
        <end position="413"/>
    </location>
</feature>
<feature type="compositionally biased region" description="Polar residues" evidence="1">
    <location>
        <begin position="442"/>
        <end position="452"/>
    </location>
</feature>
<proteinExistence type="predicted"/>
<dbReference type="PANTHER" id="PTHR36027">
    <property type="entry name" value="MEIOSIS-SPECIFIC PROTEIN ASY3"/>
    <property type="match status" value="1"/>
</dbReference>
<feature type="region of interest" description="Disordered" evidence="1">
    <location>
        <begin position="520"/>
        <end position="564"/>
    </location>
</feature>
<feature type="region of interest" description="Disordered" evidence="1">
    <location>
        <begin position="578"/>
        <end position="618"/>
    </location>
</feature>
<protein>
    <recommendedName>
        <fullName evidence="2">Meiosis-specific protein ASY3-like coiled-coil domain-containing protein</fullName>
    </recommendedName>
</protein>
<organism evidence="3 4">
    <name type="scientific">Marchantia polymorpha subsp. ruderalis</name>
    <dbReference type="NCBI Taxonomy" id="1480154"/>
    <lineage>
        <taxon>Eukaryota</taxon>
        <taxon>Viridiplantae</taxon>
        <taxon>Streptophyta</taxon>
        <taxon>Embryophyta</taxon>
        <taxon>Marchantiophyta</taxon>
        <taxon>Marchantiopsida</taxon>
        <taxon>Marchantiidae</taxon>
        <taxon>Marchantiales</taxon>
        <taxon>Marchantiaceae</taxon>
        <taxon>Marchantia</taxon>
    </lineage>
</organism>
<evidence type="ECO:0000256" key="1">
    <source>
        <dbReference type="SAM" id="MobiDB-lite"/>
    </source>
</evidence>
<feature type="region of interest" description="Disordered" evidence="1">
    <location>
        <begin position="483"/>
        <end position="503"/>
    </location>
</feature>
<feature type="compositionally biased region" description="Basic and acidic residues" evidence="1">
    <location>
        <begin position="523"/>
        <end position="541"/>
    </location>
</feature>
<reference evidence="3" key="1">
    <citation type="submission" date="2016-03" db="EMBL/GenBank/DDBJ databases">
        <title>Mechanisms controlling the formation of the plant cell surface in tip-growing cells are functionally conserved among land plants.</title>
        <authorList>
            <person name="Honkanen S."/>
            <person name="Jones V.A."/>
            <person name="Morieri G."/>
            <person name="Champion C."/>
            <person name="Hetherington A.J."/>
            <person name="Kelly S."/>
            <person name="Saint-Marcoux D."/>
            <person name="Proust H."/>
            <person name="Prescott H."/>
            <person name="Dolan L."/>
        </authorList>
    </citation>
    <scope>NUCLEOTIDE SEQUENCE [LARGE SCALE GENOMIC DNA]</scope>
    <source>
        <tissue evidence="3">Whole gametophyte</tissue>
    </source>
</reference>
<dbReference type="InterPro" id="IPR046845">
    <property type="entry name" value="ASY3-like_CC"/>
</dbReference>
<gene>
    <name evidence="3" type="ORF">AXG93_2121s1110</name>
</gene>